<dbReference type="EMBL" id="LEPB01000006">
    <property type="protein sequence ID" value="RCA09689.1"/>
    <property type="molecule type" value="Genomic_DNA"/>
</dbReference>
<dbReference type="GeneID" id="66498793"/>
<evidence type="ECO:0000313" key="2">
    <source>
        <dbReference type="Proteomes" id="UP000252797"/>
    </source>
</evidence>
<dbReference type="AlphaFoldDB" id="A0A367CAL6"/>
<sequence length="56" mass="6608">MPIAIGNKRLPVTLDEKRQKELQQLKQKYGKSESRIMCIALDLLIAKKKQDLRYQH</sequence>
<name>A0A367CAL6_9ENTE</name>
<reference evidence="1 2" key="1">
    <citation type="submission" date="2015-06" db="EMBL/GenBank/DDBJ databases">
        <title>The Genome Sequence of Enterococcus durans 4EA1.</title>
        <authorList>
            <consortium name="The Broad Institute Genomics Platform"/>
            <consortium name="The Broad Institute Genome Sequencing Center for Infectious Disease"/>
            <person name="Earl A.M."/>
            <person name="Van Tyne D."/>
            <person name="Lebreton F."/>
            <person name="Saavedra J.T."/>
            <person name="Gilmore M.S."/>
            <person name="Manson Mcguire A."/>
            <person name="Clock S."/>
            <person name="Crupain M."/>
            <person name="Rangan U."/>
            <person name="Young S."/>
            <person name="Abouelleil A."/>
            <person name="Cao P."/>
            <person name="Chapman S.B."/>
            <person name="Griggs A."/>
            <person name="Priest M."/>
            <person name="Shea T."/>
            <person name="Wortman J."/>
            <person name="Nusbaum C."/>
            <person name="Birren B."/>
        </authorList>
    </citation>
    <scope>NUCLEOTIDE SEQUENCE [LARGE SCALE GENOMIC DNA]</scope>
    <source>
        <strain evidence="1 2">4EA1</strain>
    </source>
</reference>
<organism evidence="1 2">
    <name type="scientific">Enterococcus durans</name>
    <dbReference type="NCBI Taxonomy" id="53345"/>
    <lineage>
        <taxon>Bacteria</taxon>
        <taxon>Bacillati</taxon>
        <taxon>Bacillota</taxon>
        <taxon>Bacilli</taxon>
        <taxon>Lactobacillales</taxon>
        <taxon>Enterococcaceae</taxon>
        <taxon>Enterococcus</taxon>
    </lineage>
</organism>
<gene>
    <name evidence="1" type="ORF">EA71_02542</name>
</gene>
<evidence type="ECO:0000313" key="1">
    <source>
        <dbReference type="EMBL" id="RCA09689.1"/>
    </source>
</evidence>
<dbReference type="Proteomes" id="UP000252797">
    <property type="component" value="Unassembled WGS sequence"/>
</dbReference>
<comment type="caution">
    <text evidence="1">The sequence shown here is derived from an EMBL/GenBank/DDBJ whole genome shotgun (WGS) entry which is preliminary data.</text>
</comment>
<accession>A0A367CAL6</accession>
<proteinExistence type="predicted"/>
<dbReference type="RefSeq" id="WP_002293544.1">
    <property type="nucleotide sequence ID" value="NZ_JAASIS010000030.1"/>
</dbReference>
<protein>
    <submittedName>
        <fullName evidence="1">Uncharacterized protein</fullName>
    </submittedName>
</protein>